<evidence type="ECO:0000313" key="2">
    <source>
        <dbReference type="Proteomes" id="UP000440041"/>
    </source>
</evidence>
<keyword evidence="2" id="KW-1185">Reference proteome</keyword>
<dbReference type="AlphaFoldDB" id="A0A6A2V7V2"/>
<name>A0A6A2V7V2_9BIFI</name>
<sequence>MKNVVRTTTWGTMIRSLCMYDLLGSWHGTLLLLFDHRSVVVPSSFRYELL</sequence>
<accession>A0A6A2V7V2</accession>
<protein>
    <submittedName>
        <fullName evidence="1">Uncharacterized protein</fullName>
    </submittedName>
</protein>
<gene>
    <name evidence="1" type="ORF">DSM100238_1541</name>
</gene>
<organism evidence="1 2">
    <name type="scientific">Bifidobacterium apri</name>
    <dbReference type="NCBI Taxonomy" id="1769423"/>
    <lineage>
        <taxon>Bacteria</taxon>
        <taxon>Bacillati</taxon>
        <taxon>Actinomycetota</taxon>
        <taxon>Actinomycetes</taxon>
        <taxon>Bifidobacteriales</taxon>
        <taxon>Bifidobacteriaceae</taxon>
        <taxon>Bifidobacterium</taxon>
    </lineage>
</organism>
<evidence type="ECO:0000313" key="1">
    <source>
        <dbReference type="EMBL" id="KAB8296517.1"/>
    </source>
</evidence>
<dbReference type="EMBL" id="WBSO01000013">
    <property type="protein sequence ID" value="KAB8296517.1"/>
    <property type="molecule type" value="Genomic_DNA"/>
</dbReference>
<dbReference type="Proteomes" id="UP000440041">
    <property type="component" value="Unassembled WGS sequence"/>
</dbReference>
<comment type="caution">
    <text evidence="1">The sequence shown here is derived from an EMBL/GenBank/DDBJ whole genome shotgun (WGS) entry which is preliminary data.</text>
</comment>
<reference evidence="1 2" key="1">
    <citation type="submission" date="2019-09" db="EMBL/GenBank/DDBJ databases">
        <title>Characterization of the phylogenetic diversity of two novel species belonging to the genus Bifidobacterium: Bifidobacterium cebidarum sp. nov. and Bifidobacterium leontopitheci sp. nov.</title>
        <authorList>
            <person name="Lugli G.A."/>
            <person name="Duranti S."/>
            <person name="Milani C."/>
            <person name="Turroni F."/>
            <person name="Ventura M."/>
        </authorList>
    </citation>
    <scope>NUCLEOTIDE SEQUENCE [LARGE SCALE GENOMIC DNA]</scope>
    <source>
        <strain evidence="1 2">DSM 100238</strain>
    </source>
</reference>
<proteinExistence type="predicted"/>